<dbReference type="SUPFAM" id="SSF51658">
    <property type="entry name" value="Xylose isomerase-like"/>
    <property type="match status" value="1"/>
</dbReference>
<dbReference type="KEGG" id="eae:EAE_09790"/>
<dbReference type="HOGENOM" id="CLU_067093_0_0_6"/>
<feature type="domain" description="Xylose isomerase-like TIM barrel" evidence="2">
    <location>
        <begin position="24"/>
        <end position="262"/>
    </location>
</feature>
<dbReference type="Gene3D" id="3.20.20.150">
    <property type="entry name" value="Divalent-metal-dependent TIM barrel enzymes"/>
    <property type="match status" value="1"/>
</dbReference>
<dbReference type="InterPro" id="IPR013022">
    <property type="entry name" value="Xyl_isomerase-like_TIM-brl"/>
</dbReference>
<dbReference type="PIRSF" id="PIRSF036778">
    <property type="entry name" value="UCP036778"/>
    <property type="match status" value="1"/>
</dbReference>
<dbReference type="RefSeq" id="WP_015704218.1">
    <property type="nucleotide sequence ID" value="NC_015663.1"/>
</dbReference>
<accession>A0A0H3FN49</accession>
<dbReference type="Pfam" id="PF01261">
    <property type="entry name" value="AP_endonuc_2"/>
    <property type="match status" value="1"/>
</dbReference>
<organism evidence="3 4">
    <name type="scientific">Klebsiella aerogenes (strain ATCC 13048 / DSM 30053 / CCUG 1429 / JCM 1235 / KCTC 2190 / NBRC 13534 / NCIMB 10102 / NCTC 10006 / CDC 819-56)</name>
    <name type="common">Enterobacter aerogenes</name>
    <dbReference type="NCBI Taxonomy" id="1028307"/>
    <lineage>
        <taxon>Bacteria</taxon>
        <taxon>Pseudomonadati</taxon>
        <taxon>Pseudomonadota</taxon>
        <taxon>Gammaproteobacteria</taxon>
        <taxon>Enterobacterales</taxon>
        <taxon>Enterobacteriaceae</taxon>
        <taxon>Klebsiella/Raoultella group</taxon>
        <taxon>Klebsiella</taxon>
    </lineage>
</organism>
<evidence type="ECO:0000259" key="2">
    <source>
        <dbReference type="Pfam" id="PF01261"/>
    </source>
</evidence>
<dbReference type="Proteomes" id="UP000008881">
    <property type="component" value="Chromosome"/>
</dbReference>
<evidence type="ECO:0000256" key="1">
    <source>
        <dbReference type="ARBA" id="ARBA00023235"/>
    </source>
</evidence>
<keyword evidence="1" id="KW-0413">Isomerase</keyword>
<dbReference type="PANTHER" id="PTHR43489:SF7">
    <property type="entry name" value="3-DEHYDRO-D-GULOSIDE 4-EPIMERASE-RELATED"/>
    <property type="match status" value="1"/>
</dbReference>
<dbReference type="InterPro" id="IPR014621">
    <property type="entry name" value="UCP036778_sugar_epimerase"/>
</dbReference>
<dbReference type="OrthoDB" id="2274384at2"/>
<dbReference type="InterPro" id="IPR036237">
    <property type="entry name" value="Xyl_isomerase-like_sf"/>
</dbReference>
<dbReference type="EMBL" id="CP002824">
    <property type="protein sequence ID" value="AEG96876.1"/>
    <property type="molecule type" value="Genomic_DNA"/>
</dbReference>
<dbReference type="PANTHER" id="PTHR43489">
    <property type="entry name" value="ISOMERASE"/>
    <property type="match status" value="1"/>
</dbReference>
<protein>
    <recommendedName>
        <fullName evidence="2">Xylose isomerase-like TIM barrel domain-containing protein</fullName>
    </recommendedName>
</protein>
<gene>
    <name evidence="3" type="ordered locus">EAE_09790</name>
</gene>
<dbReference type="InterPro" id="IPR050417">
    <property type="entry name" value="Sugar_Epim/Isomerase"/>
</dbReference>
<reference evidence="3 4" key="1">
    <citation type="journal article" date="2012" name="J. Bacteriol.">
        <title>Complete genome sequence of Enterobacter aerogenes KCTC 2190.</title>
        <authorList>
            <person name="Shin S.H."/>
            <person name="Kim S."/>
            <person name="Kim J.Y."/>
            <person name="Lee S."/>
            <person name="Um Y."/>
            <person name="Oh M.K."/>
            <person name="Kim Y.R."/>
            <person name="Lee J."/>
            <person name="Yang K.S."/>
        </authorList>
    </citation>
    <scope>NUCLEOTIDE SEQUENCE [LARGE SCALE GENOMIC DNA]</scope>
    <source>
        <strain evidence="3 4">KCTC 2190</strain>
    </source>
</reference>
<sequence length="273" mass="30916">MAIALQRFCINRKIAPSLSIEAFFRLVSELGLHKVELRNDLPSGKVTDELTHQQVRKLADRYQLEILTINAVYPFNRHSAEVRQLTESLLKEAQSIGAKSLVMCPLNDGTAVAPQETLAAMRELAPLFEQYGVQGLVEPLGFPQSSLRSAAQAQALIRDAQVPFKLLIDTFHHHLYPQAEEEFSQLDIAEIGLVHLSGVDDPRPREQLTDDERIMLTPQDRLLTCQQVKHLEASGYRGDYAFEPFAPQLASWREEEIRREIEQSIALIQRHCA</sequence>
<keyword evidence="4" id="KW-1185">Reference proteome</keyword>
<evidence type="ECO:0000313" key="3">
    <source>
        <dbReference type="EMBL" id="AEG96876.1"/>
    </source>
</evidence>
<name>A0A0H3FN49_KLEAK</name>
<dbReference type="GO" id="GO:0016853">
    <property type="term" value="F:isomerase activity"/>
    <property type="evidence" value="ECO:0007669"/>
    <property type="project" value="UniProtKB-KW"/>
</dbReference>
<dbReference type="eggNOG" id="COG4130">
    <property type="taxonomic scope" value="Bacteria"/>
</dbReference>
<dbReference type="GeneID" id="93310134"/>
<evidence type="ECO:0000313" key="4">
    <source>
        <dbReference type="Proteomes" id="UP000008881"/>
    </source>
</evidence>
<dbReference type="AlphaFoldDB" id="A0A0H3FN49"/>
<dbReference type="PATRIC" id="fig|1028307.3.peg.1948"/>
<proteinExistence type="predicted"/>